<dbReference type="RefSeq" id="XP_031424565.1">
    <property type="nucleotide sequence ID" value="XM_031568705.1"/>
</dbReference>
<sequence>MIDPSCSLTSNDTHVMGTISINTCGTEMEEEGDFIIFRNSISSFDAPSAIITRRGQVKIGFSCQYPKVVDVYSHYLNKKSDYIFTEVNFGSFGYVFEVFTDSNFATAVAPETYPVEYQLLDMIYMGIKAQSTLSNTRLFVESCRATPTGNPKSIKYYDLISHGCNVDETIKVYPGSLTDFNFEIQAFKFTGELDEVFISCAVILCEASNPNSRCNQGCVNSTSSRRKRESGLETASHFLTQGPFRVARDGQRRSGERLNDDSETVSSSNKQTNVGTFVLAGLLIVSLVLLVGLIFYRHQRTRTLSQQNLLF</sequence>
<dbReference type="GeneID" id="105902991"/>
<evidence type="ECO:0000256" key="5">
    <source>
        <dbReference type="SAM" id="Phobius"/>
    </source>
</evidence>
<organism evidence="6 7">
    <name type="scientific">Clupea harengus</name>
    <name type="common">Atlantic herring</name>
    <dbReference type="NCBI Taxonomy" id="7950"/>
    <lineage>
        <taxon>Eukaryota</taxon>
        <taxon>Metazoa</taxon>
        <taxon>Chordata</taxon>
        <taxon>Craniata</taxon>
        <taxon>Vertebrata</taxon>
        <taxon>Euteleostomi</taxon>
        <taxon>Actinopterygii</taxon>
        <taxon>Neopterygii</taxon>
        <taxon>Teleostei</taxon>
        <taxon>Clupei</taxon>
        <taxon>Clupeiformes</taxon>
        <taxon>Clupeoidei</taxon>
        <taxon>Clupeidae</taxon>
        <taxon>Clupea</taxon>
    </lineage>
</organism>
<evidence type="ECO:0000313" key="6">
    <source>
        <dbReference type="Proteomes" id="UP000515152"/>
    </source>
</evidence>
<dbReference type="OrthoDB" id="10063988at2759"/>
<dbReference type="InterPro" id="IPR048290">
    <property type="entry name" value="ZP_chr"/>
</dbReference>
<dbReference type="Pfam" id="PF23344">
    <property type="entry name" value="ZP-N"/>
    <property type="match status" value="1"/>
</dbReference>
<evidence type="ECO:0000313" key="7">
    <source>
        <dbReference type="RefSeq" id="XP_031424565.1"/>
    </source>
</evidence>
<dbReference type="InterPro" id="IPR055356">
    <property type="entry name" value="ZP-N"/>
</dbReference>
<dbReference type="Gene3D" id="2.60.40.3210">
    <property type="entry name" value="Zona pellucida, ZP-N domain"/>
    <property type="match status" value="1"/>
</dbReference>
<keyword evidence="3" id="KW-0325">Glycoprotein</keyword>
<evidence type="ECO:0000256" key="1">
    <source>
        <dbReference type="ARBA" id="ARBA00022729"/>
    </source>
</evidence>
<dbReference type="AlphaFoldDB" id="A0A6P8FMB2"/>
<gene>
    <name evidence="7" type="primary">LOC105902991</name>
</gene>
<keyword evidence="1" id="KW-0732">Signal</keyword>
<keyword evidence="5" id="KW-0812">Transmembrane</keyword>
<dbReference type="PRINTS" id="PR00023">
    <property type="entry name" value="ZPELLUCIDA"/>
</dbReference>
<evidence type="ECO:0000256" key="2">
    <source>
        <dbReference type="ARBA" id="ARBA00023157"/>
    </source>
</evidence>
<evidence type="ECO:0000256" key="3">
    <source>
        <dbReference type="ARBA" id="ARBA00023180"/>
    </source>
</evidence>
<protein>
    <submittedName>
        <fullName evidence="7">CUB and zona pellucida-like domain-containing protein 1</fullName>
    </submittedName>
</protein>
<dbReference type="Proteomes" id="UP000515152">
    <property type="component" value="Chromosome 6"/>
</dbReference>
<reference evidence="7" key="1">
    <citation type="submission" date="2025-08" db="UniProtKB">
        <authorList>
            <consortium name="RefSeq"/>
        </authorList>
    </citation>
    <scope>IDENTIFICATION</scope>
</reference>
<dbReference type="PANTHER" id="PTHR14002:SF59">
    <property type="entry name" value="CUB AND ZONA PELLUCIDA-LIKE DOMAIN-CONTAINING PROTEIN 1-RELATED"/>
    <property type="match status" value="1"/>
</dbReference>
<dbReference type="PROSITE" id="PS51034">
    <property type="entry name" value="ZP_2"/>
    <property type="match status" value="1"/>
</dbReference>
<dbReference type="PANTHER" id="PTHR14002">
    <property type="entry name" value="ENDOGLIN/TGF-BETA RECEPTOR TYPE III"/>
    <property type="match status" value="1"/>
</dbReference>
<dbReference type="KEGG" id="char:105902991"/>
<feature type="region of interest" description="Disordered" evidence="4">
    <location>
        <begin position="250"/>
        <end position="269"/>
    </location>
</feature>
<dbReference type="InterPro" id="IPR042235">
    <property type="entry name" value="ZP-C_dom"/>
</dbReference>
<keyword evidence="6" id="KW-1185">Reference proteome</keyword>
<keyword evidence="5" id="KW-0472">Membrane</keyword>
<dbReference type="InterPro" id="IPR055355">
    <property type="entry name" value="ZP-C"/>
</dbReference>
<name>A0A6P8FMB2_CLUHA</name>
<feature type="compositionally biased region" description="Basic and acidic residues" evidence="4">
    <location>
        <begin position="250"/>
        <end position="260"/>
    </location>
</feature>
<dbReference type="SMART" id="SM00241">
    <property type="entry name" value="ZP"/>
    <property type="match status" value="1"/>
</dbReference>
<feature type="transmembrane region" description="Helical" evidence="5">
    <location>
        <begin position="274"/>
        <end position="296"/>
    </location>
</feature>
<dbReference type="Pfam" id="PF00100">
    <property type="entry name" value="Zona_pellucida"/>
    <property type="match status" value="1"/>
</dbReference>
<keyword evidence="2" id="KW-1015">Disulfide bond</keyword>
<evidence type="ECO:0000256" key="4">
    <source>
        <dbReference type="SAM" id="MobiDB-lite"/>
    </source>
</evidence>
<dbReference type="InterPro" id="IPR001507">
    <property type="entry name" value="ZP_dom"/>
</dbReference>
<accession>A0A6P8FMB2</accession>
<proteinExistence type="predicted"/>
<keyword evidence="5" id="KW-1133">Transmembrane helix</keyword>
<dbReference type="Gene3D" id="2.60.40.4100">
    <property type="entry name" value="Zona pellucida, ZP-C domain"/>
    <property type="match status" value="1"/>
</dbReference>